<accession>A0A0B7KAF7</accession>
<reference evidence="4" key="1">
    <citation type="submission" date="2015-01" db="EMBL/GenBank/DDBJ databases">
        <authorList>
            <person name="Durling Mikael"/>
        </authorList>
    </citation>
    <scope>NUCLEOTIDE SEQUENCE</scope>
</reference>
<dbReference type="PANTHER" id="PTHR45348">
    <property type="entry name" value="HYPOTHETICAL OXIDOREDUCTASE (EUROFUNG)"/>
    <property type="match status" value="1"/>
</dbReference>
<feature type="domain" description="Enoyl reductase (ER)" evidence="3">
    <location>
        <begin position="13"/>
        <end position="341"/>
    </location>
</feature>
<dbReference type="AlphaFoldDB" id="A0A0B7KAF7"/>
<dbReference type="InterPro" id="IPR011032">
    <property type="entry name" value="GroES-like_sf"/>
</dbReference>
<protein>
    <recommendedName>
        <fullName evidence="3">Enoyl reductase (ER) domain-containing protein</fullName>
    </recommendedName>
</protein>
<dbReference type="SUPFAM" id="SSF50129">
    <property type="entry name" value="GroES-like"/>
    <property type="match status" value="1"/>
</dbReference>
<name>A0A0B7KAF7_BIOOC</name>
<evidence type="ECO:0000256" key="2">
    <source>
        <dbReference type="ARBA" id="ARBA00023002"/>
    </source>
</evidence>
<dbReference type="Pfam" id="PF08240">
    <property type="entry name" value="ADH_N"/>
    <property type="match status" value="1"/>
</dbReference>
<dbReference type="InterPro" id="IPR013154">
    <property type="entry name" value="ADH-like_N"/>
</dbReference>
<dbReference type="InterPro" id="IPR047122">
    <property type="entry name" value="Trans-enoyl_RdTase-like"/>
</dbReference>
<comment type="similarity">
    <text evidence="1">Belongs to the zinc-containing alcohol dehydrogenase family.</text>
</comment>
<dbReference type="InterPro" id="IPR036291">
    <property type="entry name" value="NAD(P)-bd_dom_sf"/>
</dbReference>
<evidence type="ECO:0000256" key="1">
    <source>
        <dbReference type="ARBA" id="ARBA00008072"/>
    </source>
</evidence>
<organism evidence="4">
    <name type="scientific">Bionectria ochroleuca</name>
    <name type="common">Gliocladium roseum</name>
    <dbReference type="NCBI Taxonomy" id="29856"/>
    <lineage>
        <taxon>Eukaryota</taxon>
        <taxon>Fungi</taxon>
        <taxon>Dikarya</taxon>
        <taxon>Ascomycota</taxon>
        <taxon>Pezizomycotina</taxon>
        <taxon>Sordariomycetes</taxon>
        <taxon>Hypocreomycetidae</taxon>
        <taxon>Hypocreales</taxon>
        <taxon>Bionectriaceae</taxon>
        <taxon>Clonostachys</taxon>
    </lineage>
</organism>
<dbReference type="CDD" id="cd08249">
    <property type="entry name" value="enoyl_reductase_like"/>
    <property type="match status" value="1"/>
</dbReference>
<gene>
    <name evidence="4" type="ORF">BN869_000010541_1</name>
</gene>
<dbReference type="EMBL" id="CDPU01000043">
    <property type="protein sequence ID" value="CEO54483.1"/>
    <property type="molecule type" value="Genomic_DNA"/>
</dbReference>
<dbReference type="Gene3D" id="3.40.50.720">
    <property type="entry name" value="NAD(P)-binding Rossmann-like Domain"/>
    <property type="match status" value="1"/>
</dbReference>
<dbReference type="SMART" id="SM00829">
    <property type="entry name" value="PKS_ER"/>
    <property type="match status" value="1"/>
</dbReference>
<dbReference type="InterPro" id="IPR020843">
    <property type="entry name" value="ER"/>
</dbReference>
<dbReference type="GO" id="GO:0016651">
    <property type="term" value="F:oxidoreductase activity, acting on NAD(P)H"/>
    <property type="evidence" value="ECO:0007669"/>
    <property type="project" value="InterPro"/>
</dbReference>
<evidence type="ECO:0000259" key="3">
    <source>
        <dbReference type="SMART" id="SM00829"/>
    </source>
</evidence>
<sequence>MSLQRALLVKELGKPVELVHDHPIPLPGPGQVQVRVSVAGLNPHDQRVRDIGQYISPPAVLANDVVGKVTKLGDGVTEFALGDRIAYQAQFTKEQSQTGLQEYTVADVLAATRIPASISDDQAATLPSNIFAPLVAIFDTFEIPAPWTPDGKDFDYNGTTILIVGGGTNCGKFAVQLAKLAGIGRIIAVGGPADELFSYGATHVLDRHGGYDVVMSGIKELVGDDLLYACDTFNPPEDQILALNALSSSKKGILATLLPRGLENDSRIAEKKAGFVWHKVIGSSHAKPALAVEFWKRLPEYLEQGQIKPLKFTAKQGLEATYVNEALDAYRDGRSITRVHVHI</sequence>
<dbReference type="PANTHER" id="PTHR45348:SF2">
    <property type="entry name" value="ZINC-TYPE ALCOHOL DEHYDROGENASE-LIKE PROTEIN C2E1P3.01"/>
    <property type="match status" value="1"/>
</dbReference>
<proteinExistence type="inferred from homology"/>
<evidence type="ECO:0000313" key="4">
    <source>
        <dbReference type="EMBL" id="CEO54483.1"/>
    </source>
</evidence>
<keyword evidence="2" id="KW-0560">Oxidoreductase</keyword>
<dbReference type="Gene3D" id="3.90.180.10">
    <property type="entry name" value="Medium-chain alcohol dehydrogenases, catalytic domain"/>
    <property type="match status" value="1"/>
</dbReference>
<dbReference type="SUPFAM" id="SSF51735">
    <property type="entry name" value="NAD(P)-binding Rossmann-fold domains"/>
    <property type="match status" value="1"/>
</dbReference>